<sequence>MYEHFLTWERVESIFTTYDVITWNSYEYIGFKSDFKSKAEVRYNVV</sequence>
<dbReference type="PATRIC" id="fig|1028566.6.peg.1892"/>
<reference evidence="1 2" key="1">
    <citation type="journal article" date="2012" name="ISME J.">
        <title>Genomic evidence of rapid, global-scale gene flow in a Sulfolobus species.</title>
        <authorList>
            <person name="Mao D."/>
            <person name="Grogan D."/>
        </authorList>
    </citation>
    <scope>NUCLEOTIDE SEQUENCE [LARGE SCALE GENOMIC DNA]</scope>
    <source>
        <strain evidence="1 2">N8</strain>
    </source>
</reference>
<dbReference type="HOGENOM" id="CLU_3178742_0_0_2"/>
<dbReference type="EMBL" id="CP002817">
    <property type="protein sequence ID" value="AGE71857.1"/>
    <property type="molecule type" value="Genomic_DNA"/>
</dbReference>
<evidence type="ECO:0000313" key="1">
    <source>
        <dbReference type="EMBL" id="AGE71857.1"/>
    </source>
</evidence>
<name>M1IT89_9CREN</name>
<accession>M1IT89</accession>
<dbReference type="AlphaFoldDB" id="M1IT89"/>
<dbReference type="Proteomes" id="UP000011281">
    <property type="component" value="Chromosome"/>
</dbReference>
<dbReference type="KEGG" id="sacn:SacN8_09500"/>
<evidence type="ECO:0000313" key="2">
    <source>
        <dbReference type="Proteomes" id="UP000011281"/>
    </source>
</evidence>
<gene>
    <name evidence="1" type="ORF">SacN8_09500</name>
</gene>
<organism evidence="2">
    <name type="scientific">Sulfolobus acidocaldarius N8</name>
    <dbReference type="NCBI Taxonomy" id="1028566"/>
    <lineage>
        <taxon>Archaea</taxon>
        <taxon>Thermoproteota</taxon>
        <taxon>Thermoprotei</taxon>
        <taxon>Sulfolobales</taxon>
        <taxon>Sulfolobaceae</taxon>
        <taxon>Sulfolobus</taxon>
    </lineage>
</organism>
<protein>
    <submittedName>
        <fullName evidence="1">Uncharacterized protein</fullName>
    </submittedName>
</protein>
<proteinExistence type="predicted"/>